<organism evidence="3 4">
    <name type="scientific">Mediterraneibacter gnavus</name>
    <name type="common">Ruminococcus gnavus</name>
    <dbReference type="NCBI Taxonomy" id="33038"/>
    <lineage>
        <taxon>Bacteria</taxon>
        <taxon>Bacillati</taxon>
        <taxon>Bacillota</taxon>
        <taxon>Clostridia</taxon>
        <taxon>Lachnospirales</taxon>
        <taxon>Lachnospiraceae</taxon>
        <taxon>Mediterraneibacter</taxon>
    </lineage>
</organism>
<sequence length="351" mass="38264">MMAAAIGMIIVALALLIFCVAVMWKVFCKAGEPGWASLIPFYNLYVMTRITWGRGWLFIFGFLPLGNLIFAIFTMIKLAKVFGKKGGFACGLIFLSIVFLPILAFGKAEYTGPDPEKSTGAIIASAITGGIGIILLVLEVIAVVALGLFAVSDLTVQQTQDAVISQEVPEETQEEPDVKEEEDVQREYEGTPIEGYEDFETVSLDGYQWVTDVTLFKDGENTVTESTATSAKDGIELKAGFTLLAADETIEQRISAEVENIRKTLESQAGIYTDITAGEMVAEDGFVMQQLICNQIGADGVAYPCTEIIQVQLMEDREILVSSVSLNTSQATENTERLFTQACELYGIAFQ</sequence>
<keyword evidence="2" id="KW-0472">Membrane</keyword>
<protein>
    <submittedName>
        <fullName evidence="3">Uncharacterized protein</fullName>
    </submittedName>
</protein>
<dbReference type="AlphaFoldDB" id="A0A2N5NH18"/>
<evidence type="ECO:0000313" key="3">
    <source>
        <dbReference type="EMBL" id="PLT54307.1"/>
    </source>
</evidence>
<feature type="transmembrane region" description="Helical" evidence="2">
    <location>
        <begin position="88"/>
        <end position="106"/>
    </location>
</feature>
<feature type="region of interest" description="Disordered" evidence="1">
    <location>
        <begin position="164"/>
        <end position="184"/>
    </location>
</feature>
<accession>A0A2N5NH18</accession>
<keyword evidence="2" id="KW-1133">Transmembrane helix</keyword>
<dbReference type="InterPro" id="IPR043739">
    <property type="entry name" value="DUF5684"/>
</dbReference>
<reference evidence="3 4" key="1">
    <citation type="journal article" date="2017" name="Genome Med.">
        <title>A novel Ruminococcus gnavus clade enriched in inflammatory bowel disease patients.</title>
        <authorList>
            <person name="Hall A.B."/>
            <person name="Yassour M."/>
            <person name="Sauk J."/>
            <person name="Garner A."/>
            <person name="Jiang X."/>
            <person name="Arthur T."/>
            <person name="Lagoudas G.K."/>
            <person name="Vatanen T."/>
            <person name="Fornelos N."/>
            <person name="Wilson R."/>
            <person name="Bertha M."/>
            <person name="Cohen M."/>
            <person name="Garber J."/>
            <person name="Khalili H."/>
            <person name="Gevers D."/>
            <person name="Ananthakrishnan A.N."/>
            <person name="Kugathasan S."/>
            <person name="Lander E.S."/>
            <person name="Blainey P."/>
            <person name="Vlamakis H."/>
            <person name="Xavier R.J."/>
            <person name="Huttenhower C."/>
        </authorList>
    </citation>
    <scope>NUCLEOTIDE SEQUENCE [LARGE SCALE GENOMIC DNA]</scope>
    <source>
        <strain evidence="3 4">RJX1118</strain>
    </source>
</reference>
<dbReference type="EMBL" id="NIHM01000013">
    <property type="protein sequence ID" value="PLT54307.1"/>
    <property type="molecule type" value="Genomic_DNA"/>
</dbReference>
<dbReference type="RefSeq" id="WP_101879832.1">
    <property type="nucleotide sequence ID" value="NZ_NIHM01000013.1"/>
</dbReference>
<evidence type="ECO:0000256" key="2">
    <source>
        <dbReference type="SAM" id="Phobius"/>
    </source>
</evidence>
<feature type="transmembrane region" description="Helical" evidence="2">
    <location>
        <begin position="52"/>
        <end position="76"/>
    </location>
</feature>
<feature type="compositionally biased region" description="Acidic residues" evidence="1">
    <location>
        <begin position="168"/>
        <end position="184"/>
    </location>
</feature>
<evidence type="ECO:0000313" key="4">
    <source>
        <dbReference type="Proteomes" id="UP000234849"/>
    </source>
</evidence>
<dbReference type="Proteomes" id="UP000234849">
    <property type="component" value="Unassembled WGS sequence"/>
</dbReference>
<comment type="caution">
    <text evidence="3">The sequence shown here is derived from an EMBL/GenBank/DDBJ whole genome shotgun (WGS) entry which is preliminary data.</text>
</comment>
<gene>
    <name evidence="3" type="ORF">CDL18_09975</name>
</gene>
<feature type="transmembrane region" description="Helical" evidence="2">
    <location>
        <begin position="126"/>
        <end position="151"/>
    </location>
</feature>
<proteinExistence type="predicted"/>
<name>A0A2N5NH18_MEDGN</name>
<dbReference type="Pfam" id="PF18936">
    <property type="entry name" value="DUF5684"/>
    <property type="match status" value="1"/>
</dbReference>
<keyword evidence="2" id="KW-0812">Transmembrane</keyword>
<evidence type="ECO:0000256" key="1">
    <source>
        <dbReference type="SAM" id="MobiDB-lite"/>
    </source>
</evidence>